<gene>
    <name evidence="5" type="primary">yciB</name>
    <name evidence="6" type="ORF">GGR04_003811</name>
</gene>
<dbReference type="PANTHER" id="PTHR36917:SF1">
    <property type="entry name" value="INNER MEMBRANE-SPANNING PROTEIN YCIB"/>
    <property type="match status" value="1"/>
</dbReference>
<evidence type="ECO:0000256" key="3">
    <source>
        <dbReference type="ARBA" id="ARBA00022989"/>
    </source>
</evidence>
<dbReference type="InterPro" id="IPR006008">
    <property type="entry name" value="YciB"/>
</dbReference>
<keyword evidence="4 5" id="KW-0472">Membrane</keyword>
<comment type="caution">
    <text evidence="6">The sequence shown here is derived from an EMBL/GenBank/DDBJ whole genome shotgun (WGS) entry which is preliminary data.</text>
</comment>
<organism evidence="6 7">
    <name type="scientific">Aureimonas pseudogalii</name>
    <dbReference type="NCBI Taxonomy" id="1744844"/>
    <lineage>
        <taxon>Bacteria</taxon>
        <taxon>Pseudomonadati</taxon>
        <taxon>Pseudomonadota</taxon>
        <taxon>Alphaproteobacteria</taxon>
        <taxon>Hyphomicrobiales</taxon>
        <taxon>Aurantimonadaceae</taxon>
        <taxon>Aureimonas</taxon>
    </lineage>
</organism>
<keyword evidence="5" id="KW-0997">Cell inner membrane</keyword>
<keyword evidence="1 5" id="KW-1003">Cell membrane</keyword>
<evidence type="ECO:0000256" key="4">
    <source>
        <dbReference type="ARBA" id="ARBA00023136"/>
    </source>
</evidence>
<evidence type="ECO:0000313" key="7">
    <source>
        <dbReference type="Proteomes" id="UP000542776"/>
    </source>
</evidence>
<dbReference type="GO" id="GO:0005886">
    <property type="term" value="C:plasma membrane"/>
    <property type="evidence" value="ECO:0007669"/>
    <property type="project" value="UniProtKB-SubCell"/>
</dbReference>
<evidence type="ECO:0000313" key="6">
    <source>
        <dbReference type="EMBL" id="MBB3999939.1"/>
    </source>
</evidence>
<keyword evidence="7" id="KW-1185">Reference proteome</keyword>
<dbReference type="HAMAP" id="MF_00189">
    <property type="entry name" value="YciB"/>
    <property type="match status" value="1"/>
</dbReference>
<dbReference type="Pfam" id="PF04279">
    <property type="entry name" value="IspA"/>
    <property type="match status" value="1"/>
</dbReference>
<name>A0A7W6H7A1_9HYPH</name>
<feature type="transmembrane region" description="Helical" evidence="5">
    <location>
        <begin position="180"/>
        <end position="203"/>
    </location>
</feature>
<evidence type="ECO:0000256" key="2">
    <source>
        <dbReference type="ARBA" id="ARBA00022692"/>
    </source>
</evidence>
<feature type="transmembrane region" description="Helical" evidence="5">
    <location>
        <begin position="58"/>
        <end position="79"/>
    </location>
</feature>
<reference evidence="6 7" key="1">
    <citation type="submission" date="2020-08" db="EMBL/GenBank/DDBJ databases">
        <title>Genomic Encyclopedia of Type Strains, Phase IV (KMG-IV): sequencing the most valuable type-strain genomes for metagenomic binning, comparative biology and taxonomic classification.</title>
        <authorList>
            <person name="Goeker M."/>
        </authorList>
    </citation>
    <scope>NUCLEOTIDE SEQUENCE [LARGE SCALE GENOMIC DNA]</scope>
    <source>
        <strain evidence="6 7">DSM 102238</strain>
    </source>
</reference>
<feature type="transmembrane region" description="Helical" evidence="5">
    <location>
        <begin position="156"/>
        <end position="173"/>
    </location>
</feature>
<proteinExistence type="inferred from homology"/>
<evidence type="ECO:0000256" key="1">
    <source>
        <dbReference type="ARBA" id="ARBA00022475"/>
    </source>
</evidence>
<evidence type="ECO:0000256" key="5">
    <source>
        <dbReference type="HAMAP-Rule" id="MF_00189"/>
    </source>
</evidence>
<dbReference type="AlphaFoldDB" id="A0A7W6H7A1"/>
<keyword evidence="2 5" id="KW-0812">Transmembrane</keyword>
<dbReference type="Proteomes" id="UP000542776">
    <property type="component" value="Unassembled WGS sequence"/>
</dbReference>
<feature type="transmembrane region" description="Helical" evidence="5">
    <location>
        <begin position="116"/>
        <end position="136"/>
    </location>
</feature>
<dbReference type="NCBIfam" id="NF001323">
    <property type="entry name" value="PRK00259.1-1"/>
    <property type="match status" value="1"/>
</dbReference>
<keyword evidence="3 5" id="KW-1133">Transmembrane helix</keyword>
<comment type="similarity">
    <text evidence="5">Belongs to the YciB family.</text>
</comment>
<feature type="transmembrane region" description="Helical" evidence="5">
    <location>
        <begin position="85"/>
        <end position="104"/>
    </location>
</feature>
<comment type="subcellular location">
    <subcellularLocation>
        <location evidence="5">Cell inner membrane</location>
        <topology evidence="5">Multi-pass membrane protein</topology>
    </subcellularLocation>
</comment>
<dbReference type="PANTHER" id="PTHR36917">
    <property type="entry name" value="INTRACELLULAR SEPTATION PROTEIN A-RELATED"/>
    <property type="match status" value="1"/>
</dbReference>
<comment type="function">
    <text evidence="5">Plays a role in cell envelope biogenesis, maintenance of cell envelope integrity and membrane homeostasis.</text>
</comment>
<dbReference type="EMBL" id="JACIEK010000013">
    <property type="protein sequence ID" value="MBB3999939.1"/>
    <property type="molecule type" value="Genomic_DNA"/>
</dbReference>
<sequence>MSDRIIEKAPNAPGKREFNPLLKFALELGPLVVFFFANSRGAWLAERFPALGELGGPLFIATALFMAATVVALTVSWSMTRTLPIMPLVSGVFVVVFGFLTLWLQNETFIKMKPTIVNGLFAAILLGGLALGKPLLGYVFDQAFKLDDDGWRKLTFRWGLFFVVLAVLNEVVWRNFSTDAWAAFKVWGTMPITMGFMLLQIPLLKRHATEPLFDKKP</sequence>
<accession>A0A7W6H7A1</accession>
<protein>
    <recommendedName>
        <fullName evidence="5">Inner membrane-spanning protein YciB</fullName>
    </recommendedName>
</protein>
<dbReference type="NCBIfam" id="TIGR00997">
    <property type="entry name" value="ispZ"/>
    <property type="match status" value="1"/>
</dbReference>
<dbReference type="RefSeq" id="WP_183201439.1">
    <property type="nucleotide sequence ID" value="NZ_JACIEK010000013.1"/>
</dbReference>